<feature type="compositionally biased region" description="Basic and acidic residues" evidence="1">
    <location>
        <begin position="23"/>
        <end position="42"/>
    </location>
</feature>
<evidence type="ECO:0000313" key="3">
    <source>
        <dbReference type="EMBL" id="CAK6973259.1"/>
    </source>
</evidence>
<comment type="caution">
    <text evidence="3">The sequence shown here is derived from an EMBL/GenBank/DDBJ whole genome shotgun (WGS) entry which is preliminary data.</text>
</comment>
<dbReference type="EMBL" id="CAWUFR010000226">
    <property type="protein sequence ID" value="CAK6973259.1"/>
    <property type="molecule type" value="Genomic_DNA"/>
</dbReference>
<feature type="region of interest" description="Disordered" evidence="1">
    <location>
        <begin position="19"/>
        <end position="44"/>
    </location>
</feature>
<accession>A0AAV1PQW0</accession>
<feature type="region of interest" description="Disordered" evidence="1">
    <location>
        <begin position="930"/>
        <end position="952"/>
    </location>
</feature>
<feature type="compositionally biased region" description="Polar residues" evidence="1">
    <location>
        <begin position="506"/>
        <end position="542"/>
    </location>
</feature>
<feature type="compositionally biased region" description="Basic and acidic residues" evidence="1">
    <location>
        <begin position="665"/>
        <end position="675"/>
    </location>
</feature>
<dbReference type="PANTHER" id="PTHR17469:SF14">
    <property type="entry name" value="PROTEIN ITPRID1"/>
    <property type="match status" value="1"/>
</dbReference>
<sequence>MSSTGSTGQDSVTEWLTTTVTEEDAKHEPLTEAAEPLRRNPSSDDDLALGVEASLYGKQGVRTVQDLLRWSRSSPALSRWNSFSSATSGHSEPLRLDTTYVVMDILNLWNDDPEEVLLDLGFGCDEDDISGRIPARFINHQSQAKGINLQVFLEAQKNRLDLENPDVSNRFRQLEVLQQVTTAFSSLVGSSLSSSPLRASQGKDLPPEARERRKRMGMLLRRASKKSQSQLCHNPSTQDPTTPPETSPPSASTESLQPPPSLGDKKVLLKRVRPGLQETVCLSPLAEEKGASPDPQSQFHLASFSVPEGAPKPRVPREGYPLTANTFLQRKKSPGQARESFEMEEVHSFDESSVTGSYAGGTDNLVWGMIRTNSCQSDSSGFLEESTIPSLPQQPSTGPDIIKALSGRSTGSTHSQSSERPGSPSPPPHTSSLTSSAFDKSLFSSACISPEHPLVPPHQSLVSLSLPTSDLQNSETEIPPHQNQSPPNPPASLPALDASATEGSEDLSTFSHDSEGTACSGSSLSPTSSDIPPLNLDTQSGKTEIFPSPSLPDPSYLTSAQTESPSQCQEDNEKYSLFPVSDELGLSDPPTDTKKEEEEIPSSLSFHLDKEDPSAPSSLILDSSKSDEGCPTFPCLSPNQNTDGQIDPSVEGISDLTEPKQSISQKDRPCPHDDNTDAAPVSPVQDVTHVKMDHLSLDSEDTLHMNEKGEGEDERHTYTVQTQESVYISDTESSAGLSGSRLVSEEVCYETRIGPQVPPCSLHDELLAETKQEEFNKVSQVEIDGTESKYLVLLDEAREAHSRTEVEVSDLIEIESLDLVFETSVDGLENEYGDVDAFFKQLDTEGRVYWAEPIQVSSTTPVLGESGSLESSDAYPGNALLPGGSAALDSFSSTDKAIPLSSSPSTAMDTGQASLTNASSLTEALPPFSSFSTTPHLKPSSRSVSVQMSSSPSSHIVHRKDVPYVTDSKCTLLPSVLSLDTSTPFRAVQSWTDLQIQRNMFTQKLSYGGLHTESTQRPAVIFSSSSSLPLQSHDCLPGLAGNYQTVSVSVDTGLWPDEDEEVDRNEDEEKLWEANQTATMTCCCSCDHQCSCCTQKNCTSQNTLGNIPYSLNELEQMMLCLQQFRSVLSNMEEHLSEDQAAVYSSLSEQDRSVATQCCLLPWIPPDDMQSDHVSYWNIWNVNSPRHSPPGSESNCESLGCSHSKADKLDIVGFLQRNSLNALNEIAKRPRDSFPWLKESLHRPVNTEVGIKGVRLMKAEKQMVHLEDEEKDVKD</sequence>
<dbReference type="GO" id="GO:0005102">
    <property type="term" value="F:signaling receptor binding"/>
    <property type="evidence" value="ECO:0007669"/>
    <property type="project" value="InterPro"/>
</dbReference>
<feature type="domain" description="ITPR-interacting" evidence="2">
    <location>
        <begin position="75"/>
        <end position="227"/>
    </location>
</feature>
<dbReference type="AlphaFoldDB" id="A0AAV1PQW0"/>
<organism evidence="3 4">
    <name type="scientific">Scomber scombrus</name>
    <name type="common">Atlantic mackerel</name>
    <name type="synonym">Scomber vernalis</name>
    <dbReference type="NCBI Taxonomy" id="13677"/>
    <lineage>
        <taxon>Eukaryota</taxon>
        <taxon>Metazoa</taxon>
        <taxon>Chordata</taxon>
        <taxon>Craniata</taxon>
        <taxon>Vertebrata</taxon>
        <taxon>Euteleostomi</taxon>
        <taxon>Actinopterygii</taxon>
        <taxon>Neopterygii</taxon>
        <taxon>Teleostei</taxon>
        <taxon>Neoteleostei</taxon>
        <taxon>Acanthomorphata</taxon>
        <taxon>Pelagiaria</taxon>
        <taxon>Scombriformes</taxon>
        <taxon>Scombridae</taxon>
        <taxon>Scomber</taxon>
    </lineage>
</organism>
<feature type="region of interest" description="Disordered" evidence="1">
    <location>
        <begin position="190"/>
        <end position="263"/>
    </location>
</feature>
<dbReference type="InterPro" id="IPR029325">
    <property type="entry name" value="ITPR-bd"/>
</dbReference>
<feature type="compositionally biased region" description="Polar residues" evidence="1">
    <location>
        <begin position="556"/>
        <end position="569"/>
    </location>
</feature>
<dbReference type="Proteomes" id="UP001314229">
    <property type="component" value="Unassembled WGS sequence"/>
</dbReference>
<feature type="region of interest" description="Disordered" evidence="1">
    <location>
        <begin position="448"/>
        <end position="681"/>
    </location>
</feature>
<feature type="region of interest" description="Disordered" evidence="1">
    <location>
        <begin position="378"/>
        <end position="436"/>
    </location>
</feature>
<protein>
    <submittedName>
        <fullName evidence="3">Uncharacterized protein itprid1</fullName>
    </submittedName>
</protein>
<feature type="compositionally biased region" description="Polar residues" evidence="1">
    <location>
        <begin position="387"/>
        <end position="397"/>
    </location>
</feature>
<dbReference type="Pfam" id="PF14722">
    <property type="entry name" value="KRAP_IP3R_bind"/>
    <property type="match status" value="1"/>
</dbReference>
<gene>
    <name evidence="3" type="ORF">FSCOSCO3_A008703</name>
</gene>
<keyword evidence="4" id="KW-1185">Reference proteome</keyword>
<dbReference type="PANTHER" id="PTHR17469">
    <property type="entry name" value="SPERM SPECIFIC ANTIGEN 2-RELATED"/>
    <property type="match status" value="1"/>
</dbReference>
<feature type="compositionally biased region" description="Low complexity" evidence="1">
    <location>
        <begin position="940"/>
        <end position="952"/>
    </location>
</feature>
<reference evidence="3 4" key="1">
    <citation type="submission" date="2024-01" db="EMBL/GenBank/DDBJ databases">
        <authorList>
            <person name="Alioto T."/>
            <person name="Alioto T."/>
            <person name="Gomez Garrido J."/>
        </authorList>
    </citation>
    <scope>NUCLEOTIDE SEQUENCE [LARGE SCALE GENOMIC DNA]</scope>
</reference>
<feature type="compositionally biased region" description="Polar residues" evidence="1">
    <location>
        <begin position="460"/>
        <end position="476"/>
    </location>
</feature>
<evidence type="ECO:0000256" key="1">
    <source>
        <dbReference type="SAM" id="MobiDB-lite"/>
    </source>
</evidence>
<proteinExistence type="predicted"/>
<dbReference type="SMART" id="SM01257">
    <property type="entry name" value="KRAP_IP3R_bind"/>
    <property type="match status" value="1"/>
</dbReference>
<evidence type="ECO:0000259" key="2">
    <source>
        <dbReference type="SMART" id="SM01257"/>
    </source>
</evidence>
<dbReference type="InterPro" id="IPR043444">
    <property type="entry name" value="TESPA1-like"/>
</dbReference>
<feature type="compositionally biased region" description="Low complexity" evidence="1">
    <location>
        <begin position="190"/>
        <end position="200"/>
    </location>
</feature>
<name>A0AAV1PQW0_SCOSC</name>
<evidence type="ECO:0000313" key="4">
    <source>
        <dbReference type="Proteomes" id="UP001314229"/>
    </source>
</evidence>